<comment type="caution">
    <text evidence="3">The sequence shown here is derived from an EMBL/GenBank/DDBJ whole genome shotgun (WGS) entry which is preliminary data.</text>
</comment>
<evidence type="ECO:0000313" key="4">
    <source>
        <dbReference type="Proteomes" id="UP001596163"/>
    </source>
</evidence>
<keyword evidence="4" id="KW-1185">Reference proteome</keyword>
<dbReference type="PROSITE" id="PS51782">
    <property type="entry name" value="LYSM"/>
    <property type="match status" value="2"/>
</dbReference>
<dbReference type="InterPro" id="IPR023346">
    <property type="entry name" value="Lysozyme-like_dom_sf"/>
</dbReference>
<protein>
    <submittedName>
        <fullName evidence="3">LysM peptidoglycan-binding domain-containing protein</fullName>
    </submittedName>
</protein>
<dbReference type="EMBL" id="JBHSKS010000015">
    <property type="protein sequence ID" value="MFC5193235.1"/>
    <property type="molecule type" value="Genomic_DNA"/>
</dbReference>
<dbReference type="PANTHER" id="PTHR33734">
    <property type="entry name" value="LYSM DOMAIN-CONTAINING GPI-ANCHORED PROTEIN 2"/>
    <property type="match status" value="1"/>
</dbReference>
<dbReference type="SUPFAM" id="SSF53955">
    <property type="entry name" value="Lysozyme-like"/>
    <property type="match status" value="1"/>
</dbReference>
<dbReference type="PANTHER" id="PTHR33734:SF22">
    <property type="entry name" value="MEMBRANE-BOUND LYTIC MUREIN TRANSGLYCOSYLASE D"/>
    <property type="match status" value="1"/>
</dbReference>
<dbReference type="Proteomes" id="UP001596163">
    <property type="component" value="Unassembled WGS sequence"/>
</dbReference>
<dbReference type="CDD" id="cd00118">
    <property type="entry name" value="LysM"/>
    <property type="match status" value="2"/>
</dbReference>
<dbReference type="SUPFAM" id="SSF54106">
    <property type="entry name" value="LysM domain"/>
    <property type="match status" value="2"/>
</dbReference>
<gene>
    <name evidence="3" type="ORF">ACFPIK_15795</name>
</gene>
<feature type="domain" description="LysM" evidence="2">
    <location>
        <begin position="477"/>
        <end position="521"/>
    </location>
</feature>
<dbReference type="SMART" id="SM00257">
    <property type="entry name" value="LysM"/>
    <property type="match status" value="2"/>
</dbReference>
<name>A0ABW0C0W4_9BACT</name>
<feature type="region of interest" description="Disordered" evidence="1">
    <location>
        <begin position="280"/>
        <end position="304"/>
    </location>
</feature>
<evidence type="ECO:0000259" key="2">
    <source>
        <dbReference type="PROSITE" id="PS51782"/>
    </source>
</evidence>
<dbReference type="RefSeq" id="WP_377916985.1">
    <property type="nucleotide sequence ID" value="NZ_JBHSKS010000015.1"/>
</dbReference>
<evidence type="ECO:0000256" key="1">
    <source>
        <dbReference type="SAM" id="MobiDB-lite"/>
    </source>
</evidence>
<feature type="compositionally biased region" description="Polar residues" evidence="1">
    <location>
        <begin position="288"/>
        <end position="304"/>
    </location>
</feature>
<dbReference type="InterPro" id="IPR008258">
    <property type="entry name" value="Transglycosylase_SLT_dom_1"/>
</dbReference>
<sequence>MKSRLISFLFFLSFLFVALWAEAQIPQVPSQLEFADLTVRINPQAQREIQLDVDALYRNPTYFKVKQDRVNLFMPIVERELRKQGVPDDLKYLVIQESGLISDAVSTSNAVGFWQFKQGTAEEVGLRVDNQVDERKNIITSTQGAALYLKKHNNVLDNWMAALVSYQMGLGGAKAYFGNQLTGKKTIEVDRNTHWYFKKFLAHKVAYQTQIGVFASSPQRLAEVQIQGPVSMATLAKRFGVSEAHLIEYNKWAHHGKVPAGTFTLFYIKEGNLPIEPAVQKTEEKPSQTRPTQATNTKASPAYKQANSYPRISGNTTKASQPNQITVNDLSGVQASNSMSPSKFADEIGMKEKKFIKVNDFPEGEKVETGKYYYTEKKKSSADVETHVVQPGEDLWSISQKYGIRLASLKSKNRIRKDSELKPGMVLNLREPRKRGEEIPVVQLAAPEPTVKPVISEPVVIPVKEEPKVQPTQPSTIYHTVSQGETLFAISRKYGITVDELKRWNNIGSQNIITIGQKLVILKQ</sequence>
<dbReference type="Pfam" id="PF01476">
    <property type="entry name" value="LysM"/>
    <property type="match status" value="2"/>
</dbReference>
<organism evidence="3 4">
    <name type="scientific">Algoriphagus aquatilis</name>
    <dbReference type="NCBI Taxonomy" id="490186"/>
    <lineage>
        <taxon>Bacteria</taxon>
        <taxon>Pseudomonadati</taxon>
        <taxon>Bacteroidota</taxon>
        <taxon>Cytophagia</taxon>
        <taxon>Cytophagales</taxon>
        <taxon>Cyclobacteriaceae</taxon>
        <taxon>Algoriphagus</taxon>
    </lineage>
</organism>
<dbReference type="Gene3D" id="1.10.530.10">
    <property type="match status" value="1"/>
</dbReference>
<dbReference type="InterPro" id="IPR036779">
    <property type="entry name" value="LysM_dom_sf"/>
</dbReference>
<feature type="domain" description="LysM" evidence="2">
    <location>
        <begin position="385"/>
        <end position="429"/>
    </location>
</feature>
<accession>A0ABW0C0W4</accession>
<evidence type="ECO:0000313" key="3">
    <source>
        <dbReference type="EMBL" id="MFC5193235.1"/>
    </source>
</evidence>
<reference evidence="4" key="1">
    <citation type="journal article" date="2019" name="Int. J. Syst. Evol. Microbiol.">
        <title>The Global Catalogue of Microorganisms (GCM) 10K type strain sequencing project: providing services to taxonomists for standard genome sequencing and annotation.</title>
        <authorList>
            <consortium name="The Broad Institute Genomics Platform"/>
            <consortium name="The Broad Institute Genome Sequencing Center for Infectious Disease"/>
            <person name="Wu L."/>
            <person name="Ma J."/>
        </authorList>
    </citation>
    <scope>NUCLEOTIDE SEQUENCE [LARGE SCALE GENOMIC DNA]</scope>
    <source>
        <strain evidence="4">CGMCC 1.7030</strain>
    </source>
</reference>
<dbReference type="InterPro" id="IPR018392">
    <property type="entry name" value="LysM"/>
</dbReference>
<dbReference type="Gene3D" id="3.10.350.10">
    <property type="entry name" value="LysM domain"/>
    <property type="match status" value="2"/>
</dbReference>
<dbReference type="Pfam" id="PF01464">
    <property type="entry name" value="SLT"/>
    <property type="match status" value="1"/>
</dbReference>
<dbReference type="CDD" id="cd16894">
    <property type="entry name" value="MltD-like"/>
    <property type="match status" value="1"/>
</dbReference>
<proteinExistence type="predicted"/>